<dbReference type="Pfam" id="PF13191">
    <property type="entry name" value="AAA_16"/>
    <property type="match status" value="1"/>
</dbReference>
<dbReference type="SMART" id="SM00421">
    <property type="entry name" value="HTH_LUXR"/>
    <property type="match status" value="1"/>
</dbReference>
<gene>
    <name evidence="4" type="ORF">GT755_30345</name>
</gene>
<feature type="domain" description="HTH luxR-type" evidence="3">
    <location>
        <begin position="878"/>
        <end position="942"/>
    </location>
</feature>
<dbReference type="Gene3D" id="1.25.40.10">
    <property type="entry name" value="Tetratricopeptide repeat domain"/>
    <property type="match status" value="2"/>
</dbReference>
<dbReference type="CDD" id="cd06170">
    <property type="entry name" value="LuxR_C_like"/>
    <property type="match status" value="1"/>
</dbReference>
<reference evidence="4 5" key="1">
    <citation type="submission" date="2020-01" db="EMBL/GenBank/DDBJ databases">
        <title>Herbidospora sp. NEAU-GS84 nov., a novel actinomycete isolated from soil.</title>
        <authorList>
            <person name="Han L."/>
        </authorList>
    </citation>
    <scope>NUCLEOTIDE SEQUENCE [LARGE SCALE GENOMIC DNA]</scope>
    <source>
        <strain evidence="4 5">NEAU-GS84</strain>
    </source>
</reference>
<evidence type="ECO:0000256" key="1">
    <source>
        <dbReference type="ARBA" id="ARBA00022741"/>
    </source>
</evidence>
<dbReference type="SUPFAM" id="SSF46894">
    <property type="entry name" value="C-terminal effector domain of the bipartite response regulators"/>
    <property type="match status" value="1"/>
</dbReference>
<dbReference type="PANTHER" id="PTHR16305">
    <property type="entry name" value="TESTICULAR SOLUBLE ADENYLYL CYCLASE"/>
    <property type="match status" value="1"/>
</dbReference>
<evidence type="ECO:0000259" key="3">
    <source>
        <dbReference type="PROSITE" id="PS50043"/>
    </source>
</evidence>
<dbReference type="InterPro" id="IPR016032">
    <property type="entry name" value="Sig_transdc_resp-reg_C-effctor"/>
</dbReference>
<dbReference type="GO" id="GO:0005524">
    <property type="term" value="F:ATP binding"/>
    <property type="evidence" value="ECO:0007669"/>
    <property type="project" value="UniProtKB-KW"/>
</dbReference>
<evidence type="ECO:0000313" key="4">
    <source>
        <dbReference type="EMBL" id="NAS25965.1"/>
    </source>
</evidence>
<accession>A0A7C9J6T3</accession>
<dbReference type="InterPro" id="IPR027417">
    <property type="entry name" value="P-loop_NTPase"/>
</dbReference>
<dbReference type="InterPro" id="IPR041664">
    <property type="entry name" value="AAA_16"/>
</dbReference>
<dbReference type="GO" id="GO:0006355">
    <property type="term" value="P:regulation of DNA-templated transcription"/>
    <property type="evidence" value="ECO:0007669"/>
    <property type="project" value="InterPro"/>
</dbReference>
<keyword evidence="2" id="KW-0067">ATP-binding</keyword>
<proteinExistence type="predicted"/>
<dbReference type="GO" id="GO:0005737">
    <property type="term" value="C:cytoplasm"/>
    <property type="evidence" value="ECO:0007669"/>
    <property type="project" value="TreeGrafter"/>
</dbReference>
<dbReference type="SUPFAM" id="SSF52540">
    <property type="entry name" value="P-loop containing nucleoside triphosphate hydrolases"/>
    <property type="match status" value="1"/>
</dbReference>
<evidence type="ECO:0000256" key="2">
    <source>
        <dbReference type="ARBA" id="ARBA00022840"/>
    </source>
</evidence>
<dbReference type="InterPro" id="IPR036388">
    <property type="entry name" value="WH-like_DNA-bd_sf"/>
</dbReference>
<keyword evidence="5" id="KW-1185">Reference proteome</keyword>
<dbReference type="PANTHER" id="PTHR16305:SF35">
    <property type="entry name" value="TRANSCRIPTIONAL ACTIVATOR DOMAIN"/>
    <property type="match status" value="1"/>
</dbReference>
<dbReference type="EMBL" id="WXEW01000009">
    <property type="protein sequence ID" value="NAS25965.1"/>
    <property type="molecule type" value="Genomic_DNA"/>
</dbReference>
<dbReference type="Gene3D" id="1.10.10.10">
    <property type="entry name" value="Winged helix-like DNA-binding domain superfamily/Winged helix DNA-binding domain"/>
    <property type="match status" value="1"/>
</dbReference>
<dbReference type="SUPFAM" id="SSF48452">
    <property type="entry name" value="TPR-like"/>
    <property type="match status" value="1"/>
</dbReference>
<dbReference type="PRINTS" id="PR00038">
    <property type="entry name" value="HTHLUXR"/>
</dbReference>
<evidence type="ECO:0000313" key="5">
    <source>
        <dbReference type="Proteomes" id="UP000479526"/>
    </source>
</evidence>
<dbReference type="PROSITE" id="PS00622">
    <property type="entry name" value="HTH_LUXR_1"/>
    <property type="match status" value="1"/>
</dbReference>
<dbReference type="RefSeq" id="WP_161482984.1">
    <property type="nucleotide sequence ID" value="NZ_WXEW01000009.1"/>
</dbReference>
<dbReference type="InterPro" id="IPR011990">
    <property type="entry name" value="TPR-like_helical_dom_sf"/>
</dbReference>
<sequence>MEREAELAALENGVRGIRAGGRMILLSGAAGVGKSTLLSCLNELAGTHGCRRLTARGTALEHTFSFGIVRQLFEGLVVGASVEAEARDELFRGAARPARSLFVRSDEGAETDEVALLEGLHGLVANLCAGRPLILQVDDLHWADTASLRFLTYLLPRLPRLPLLLVAATRPEEPGSDVRLLPLLSADPDVQVLRPEPLTEQATGLLIGERLGPADDVFVAACHQATAGNPLLLHELGSLLIAEGTTPVDANAARVRTDGARAVQRWVDRRMAALPGPIADFARAAALLGDDAPFADACHVAGMERGAGEKAVRTLAALEILQLEKGPAPGRPSLRFVHPLVHAAIYDSLGVGDRHYRHLRAARLLARHGSPDERVAAHLLLAPPAGEPWMAQVLDRAAQAALREGSPGSALEYLQRLLREPLPAPRRSATLMAAASAAMNVDLGTAVVLLEQASAVADAPDRALMFAMWGYALWQLGDVPGGAALYRKALEEVTDPDGDLARQAQACLLQIANMLPGRDETVTGLRHLWHVVPDDSVGGRMLEWSIAFHDMTVCEPGAVGRARRAFVSVADRRDGGPGDERAAGPLPLLAGHGWLVLMAADSPEIESILDDYIRSAERSGSLRDLGPALLQRAYTRLKRADLPAAEADMRTAQQLMTAVASRRGIVWINAYLIDILLEQGRTENATSLAETDLTSFGPPDAATVMFQERRARLLRRIGRLDAALEEAVLAGRYWAGAGVTNPAFTLWRGEAARCLHLLGRTAEATEHATEQLRLARRWGAPGALGEALRLHGTIASGASGLLELEEAVDLLSAAPQCRLPYAKALFDLGSALRRSGHRVAARRRLTEALDVAAPAGLAPLAVAAKVELRATGAAPSAPQTDAVKLTASEWRIAEMAAEGRTNRAIAHLLFVSAKTVEVHLSSAYRKLGINGRAGLKSALRSLPPAE</sequence>
<organism evidence="4 5">
    <name type="scientific">Herbidospora solisilvae</name>
    <dbReference type="NCBI Taxonomy" id="2696284"/>
    <lineage>
        <taxon>Bacteria</taxon>
        <taxon>Bacillati</taxon>
        <taxon>Actinomycetota</taxon>
        <taxon>Actinomycetes</taxon>
        <taxon>Streptosporangiales</taxon>
        <taxon>Streptosporangiaceae</taxon>
        <taxon>Herbidospora</taxon>
    </lineage>
</organism>
<dbReference type="Pfam" id="PF00196">
    <property type="entry name" value="GerE"/>
    <property type="match status" value="1"/>
</dbReference>
<dbReference type="InterPro" id="IPR000792">
    <property type="entry name" value="Tscrpt_reg_LuxR_C"/>
</dbReference>
<comment type="caution">
    <text evidence="4">The sequence shown here is derived from an EMBL/GenBank/DDBJ whole genome shotgun (WGS) entry which is preliminary data.</text>
</comment>
<protein>
    <submittedName>
        <fullName evidence="4">AAA family ATPase</fullName>
    </submittedName>
</protein>
<name>A0A7C9J6T3_9ACTN</name>
<keyword evidence="1" id="KW-0547">Nucleotide-binding</keyword>
<dbReference type="GO" id="GO:0003677">
    <property type="term" value="F:DNA binding"/>
    <property type="evidence" value="ECO:0007669"/>
    <property type="project" value="InterPro"/>
</dbReference>
<dbReference type="GO" id="GO:0004016">
    <property type="term" value="F:adenylate cyclase activity"/>
    <property type="evidence" value="ECO:0007669"/>
    <property type="project" value="TreeGrafter"/>
</dbReference>
<dbReference type="Proteomes" id="UP000479526">
    <property type="component" value="Unassembled WGS sequence"/>
</dbReference>
<dbReference type="AlphaFoldDB" id="A0A7C9J6T3"/>
<dbReference type="PROSITE" id="PS50043">
    <property type="entry name" value="HTH_LUXR_2"/>
    <property type="match status" value="1"/>
</dbReference>